<sequence length="58" mass="7109">MAEDLNKAEDRWRNRGLFRPKRSRRWGRLLFFGIVLLLLGLFLKEAGSEWLYEWLQTR</sequence>
<protein>
    <submittedName>
        <fullName evidence="2">Uncharacterized protein</fullName>
    </submittedName>
</protein>
<evidence type="ECO:0000256" key="1">
    <source>
        <dbReference type="SAM" id="Phobius"/>
    </source>
</evidence>
<name>A0A1G5QSM6_9GAMM</name>
<keyword evidence="1" id="KW-1133">Transmembrane helix</keyword>
<dbReference type="EMBL" id="FMWD01000008">
    <property type="protein sequence ID" value="SCZ64676.1"/>
    <property type="molecule type" value="Genomic_DNA"/>
</dbReference>
<keyword evidence="1" id="KW-0812">Transmembrane</keyword>
<evidence type="ECO:0000313" key="2">
    <source>
        <dbReference type="EMBL" id="SCZ64676.1"/>
    </source>
</evidence>
<dbReference type="RefSeq" id="WP_175452577.1">
    <property type="nucleotide sequence ID" value="NZ_FMWD01000008.1"/>
</dbReference>
<reference evidence="2 3" key="1">
    <citation type="submission" date="2016-10" db="EMBL/GenBank/DDBJ databases">
        <authorList>
            <person name="de Groot N.N."/>
        </authorList>
    </citation>
    <scope>NUCLEOTIDE SEQUENCE [LARGE SCALE GENOMIC DNA]</scope>
    <source>
        <strain evidence="2 3">HLD2</strain>
    </source>
</reference>
<gene>
    <name evidence="2" type="ORF">SAMN03097708_02689</name>
</gene>
<keyword evidence="3" id="KW-1185">Reference proteome</keyword>
<organism evidence="2 3">
    <name type="scientific">Thiohalomonas denitrificans</name>
    <dbReference type="NCBI Taxonomy" id="415747"/>
    <lineage>
        <taxon>Bacteria</taxon>
        <taxon>Pseudomonadati</taxon>
        <taxon>Pseudomonadota</taxon>
        <taxon>Gammaproteobacteria</taxon>
        <taxon>Thiohalomonadales</taxon>
        <taxon>Thiohalomonadaceae</taxon>
        <taxon>Thiohalomonas</taxon>
    </lineage>
</organism>
<evidence type="ECO:0000313" key="3">
    <source>
        <dbReference type="Proteomes" id="UP000199648"/>
    </source>
</evidence>
<feature type="transmembrane region" description="Helical" evidence="1">
    <location>
        <begin position="26"/>
        <end position="43"/>
    </location>
</feature>
<keyword evidence="1" id="KW-0472">Membrane</keyword>
<dbReference type="AlphaFoldDB" id="A0A1G5QSM6"/>
<accession>A0A1G5QSM6</accession>
<dbReference type="Proteomes" id="UP000199648">
    <property type="component" value="Unassembled WGS sequence"/>
</dbReference>
<proteinExistence type="predicted"/>